<dbReference type="SUPFAM" id="SSF46785">
    <property type="entry name" value="Winged helix' DNA-binding domain"/>
    <property type="match status" value="1"/>
</dbReference>
<dbReference type="EMBL" id="LNAM01000228">
    <property type="protein sequence ID" value="KSV57375.1"/>
    <property type="molecule type" value="Genomic_DNA"/>
</dbReference>
<name>A0A0V8Q9W5_9FIRM</name>
<evidence type="ECO:0000259" key="1">
    <source>
        <dbReference type="Pfam" id="PF01637"/>
    </source>
</evidence>
<feature type="domain" description="ATPase" evidence="1">
    <location>
        <begin position="3"/>
        <end position="205"/>
    </location>
</feature>
<dbReference type="Pfam" id="PF01637">
    <property type="entry name" value="ATPase_2"/>
    <property type="match status" value="1"/>
</dbReference>
<dbReference type="RefSeq" id="WP_058354383.1">
    <property type="nucleotide sequence ID" value="NZ_CABMMD010000228.1"/>
</dbReference>
<accession>A0A0V8Q9W5</accession>
<dbReference type="InterPro" id="IPR027417">
    <property type="entry name" value="P-loop_NTPase"/>
</dbReference>
<proteinExistence type="predicted"/>
<dbReference type="SUPFAM" id="SSF52980">
    <property type="entry name" value="Restriction endonuclease-like"/>
    <property type="match status" value="1"/>
</dbReference>
<reference evidence="3 4" key="1">
    <citation type="submission" date="2015-11" db="EMBL/GenBank/DDBJ databases">
        <title>Butyribacter intestini gen. nov., sp. nov., a butyric acid-producing bacterium of the family Lachnospiraceae isolated from the human faeces.</title>
        <authorList>
            <person name="Zou Y."/>
            <person name="Xue W."/>
            <person name="Luo G."/>
            <person name="Lv M."/>
        </authorList>
    </citation>
    <scope>NUCLEOTIDE SEQUENCE [LARGE SCALE GENOMIC DNA]</scope>
    <source>
        <strain evidence="3 4">ACET-33324</strain>
    </source>
</reference>
<dbReference type="STRING" id="290052.ASU35_16550"/>
<keyword evidence="4" id="KW-1185">Reference proteome</keyword>
<dbReference type="AlphaFoldDB" id="A0A0V8Q9W5"/>
<evidence type="ECO:0000313" key="4">
    <source>
        <dbReference type="Proteomes" id="UP000054874"/>
    </source>
</evidence>
<dbReference type="SUPFAM" id="SSF52540">
    <property type="entry name" value="P-loop containing nucleoside triphosphate hydrolases"/>
    <property type="match status" value="1"/>
</dbReference>
<dbReference type="InterPro" id="IPR011579">
    <property type="entry name" value="ATPase_dom"/>
</dbReference>
<dbReference type="PANTHER" id="PTHR34704:SF1">
    <property type="entry name" value="ATPASE"/>
    <property type="match status" value="1"/>
</dbReference>
<dbReference type="PANTHER" id="PTHR34704">
    <property type="entry name" value="ATPASE"/>
    <property type="match status" value="1"/>
</dbReference>
<dbReference type="Proteomes" id="UP000054874">
    <property type="component" value="Unassembled WGS sequence"/>
</dbReference>
<dbReference type="OrthoDB" id="9813134at2"/>
<comment type="caution">
    <text evidence="3">The sequence shown here is derived from an EMBL/GenBank/DDBJ whole genome shotgun (WGS) entry which is preliminary data.</text>
</comment>
<organism evidence="3 4">
    <name type="scientific">Acetivibrio ethanolgignens</name>
    <dbReference type="NCBI Taxonomy" id="290052"/>
    <lineage>
        <taxon>Bacteria</taxon>
        <taxon>Bacillati</taxon>
        <taxon>Bacillota</taxon>
        <taxon>Clostridia</taxon>
        <taxon>Eubacteriales</taxon>
        <taxon>Oscillospiraceae</taxon>
        <taxon>Acetivibrio</taxon>
    </lineage>
</organism>
<dbReference type="InterPro" id="IPR004256">
    <property type="entry name" value="DUF234"/>
</dbReference>
<evidence type="ECO:0000313" key="3">
    <source>
        <dbReference type="EMBL" id="KSV57375.1"/>
    </source>
</evidence>
<evidence type="ECO:0000259" key="2">
    <source>
        <dbReference type="Pfam" id="PF03008"/>
    </source>
</evidence>
<dbReference type="Gene3D" id="3.40.50.300">
    <property type="entry name" value="P-loop containing nucleotide triphosphate hydrolases"/>
    <property type="match status" value="1"/>
</dbReference>
<evidence type="ECO:0008006" key="5">
    <source>
        <dbReference type="Google" id="ProtNLM"/>
    </source>
</evidence>
<gene>
    <name evidence="3" type="ORF">ASU35_16550</name>
</gene>
<dbReference type="GO" id="GO:0005524">
    <property type="term" value="F:ATP binding"/>
    <property type="evidence" value="ECO:0007669"/>
    <property type="project" value="InterPro"/>
</dbReference>
<dbReference type="InterPro" id="IPR036390">
    <property type="entry name" value="WH_DNA-bd_sf"/>
</dbReference>
<protein>
    <recommendedName>
        <fullName evidence="5">ATPase</fullName>
    </recommendedName>
</protein>
<sequence>MLFVGRKKEMEKLERMYKSKRFEFAVIYGRRRVGKTTLIREFCKGKKAVYSVGRENNPQINLEAVSRDIYHVLQPNAENNSIFTSWEAVFDYIEKSTETDRLILVLDEYPYFAGTCPELSSILQAHIDQKLKLCNLFLILCGSSMSFMENQVLGYKSPLYGRRTAQFKLLPLKFRETQAMLTGFSKEEQAILYSVTGGIPEYLSQIRNNLSVKENLVELFFSDSGTLYEEPENLMKQELREPATYNDIITAIAKGSSRLNEISTKIHIDSNKCAKYISSLLALGIVKKEQPITEANSRKSIYLLDDQMFRFWYSFVLENMSRIISGDGDIIYDKIVVPQMPHYMGLAFEEICKEYLMEMSSLEKTPFFFQKLGRWWGTNTKEKRQEEIDILAFFENRAAFCECKWRKELVGVEILEELILKSLLFPQFTEKYYYIFSKNGFTQELLLKAQENSNCYLISFDEM</sequence>
<dbReference type="InterPro" id="IPR011335">
    <property type="entry name" value="Restrct_endonuc-II-like"/>
</dbReference>
<dbReference type="Pfam" id="PF03008">
    <property type="entry name" value="DUF234"/>
    <property type="match status" value="1"/>
</dbReference>
<feature type="domain" description="DUF234" evidence="2">
    <location>
        <begin position="312"/>
        <end position="407"/>
    </location>
</feature>